<keyword evidence="1" id="KW-0732">Signal</keyword>
<gene>
    <name evidence="2" type="ORF">PHAECO_LOCUS1368</name>
    <name evidence="3" type="ORF">PHAECO_LOCUS158</name>
</gene>
<dbReference type="AlphaFoldDB" id="A0A9N9X043"/>
<evidence type="ECO:0000313" key="2">
    <source>
        <dbReference type="EMBL" id="CAG9813396.1"/>
    </source>
</evidence>
<evidence type="ECO:0008006" key="5">
    <source>
        <dbReference type="Google" id="ProtNLM"/>
    </source>
</evidence>
<evidence type="ECO:0000256" key="1">
    <source>
        <dbReference type="SAM" id="SignalP"/>
    </source>
</evidence>
<proteinExistence type="predicted"/>
<dbReference type="Proteomes" id="UP001153737">
    <property type="component" value="Chromosome 1"/>
</dbReference>
<dbReference type="OrthoDB" id="8190180at2759"/>
<evidence type="ECO:0000313" key="3">
    <source>
        <dbReference type="EMBL" id="CAG9813430.1"/>
    </source>
</evidence>
<dbReference type="EMBL" id="OU896707">
    <property type="protein sequence ID" value="CAG9813396.1"/>
    <property type="molecule type" value="Genomic_DNA"/>
</dbReference>
<dbReference type="EMBL" id="OU896707">
    <property type="protein sequence ID" value="CAG9813430.1"/>
    <property type="molecule type" value="Genomic_DNA"/>
</dbReference>
<reference evidence="2" key="1">
    <citation type="submission" date="2022-01" db="EMBL/GenBank/DDBJ databases">
        <authorList>
            <person name="King R."/>
        </authorList>
    </citation>
    <scope>NUCLEOTIDE SEQUENCE</scope>
</reference>
<protein>
    <recommendedName>
        <fullName evidence="5">SIFamide</fullName>
    </recommendedName>
</protein>
<accession>A0A9N9X043</accession>
<feature type="chain" id="PRO_5040652779" description="SIFamide" evidence="1">
    <location>
        <begin position="29"/>
        <end position="77"/>
    </location>
</feature>
<sequence length="77" mass="8327">MTNNVGKILAFLCLAFIVFSVVISTSDAAYRRPPFNGSIFGKRTGTTAEFDNAGKALTAMCEIASEACQTWFPAQEK</sequence>
<name>A0A9N9X043_PHACE</name>
<reference evidence="2" key="2">
    <citation type="submission" date="2022-10" db="EMBL/GenBank/DDBJ databases">
        <authorList>
            <consortium name="ENA_rothamsted_submissions"/>
            <consortium name="culmorum"/>
            <person name="King R."/>
        </authorList>
    </citation>
    <scope>NUCLEOTIDE SEQUENCE</scope>
</reference>
<evidence type="ECO:0000313" key="4">
    <source>
        <dbReference type="Proteomes" id="UP001153737"/>
    </source>
</evidence>
<feature type="signal peptide" evidence="1">
    <location>
        <begin position="1"/>
        <end position="28"/>
    </location>
</feature>
<organism evidence="2 4">
    <name type="scientific">Phaedon cochleariae</name>
    <name type="common">Mustard beetle</name>
    <dbReference type="NCBI Taxonomy" id="80249"/>
    <lineage>
        <taxon>Eukaryota</taxon>
        <taxon>Metazoa</taxon>
        <taxon>Ecdysozoa</taxon>
        <taxon>Arthropoda</taxon>
        <taxon>Hexapoda</taxon>
        <taxon>Insecta</taxon>
        <taxon>Pterygota</taxon>
        <taxon>Neoptera</taxon>
        <taxon>Endopterygota</taxon>
        <taxon>Coleoptera</taxon>
        <taxon>Polyphaga</taxon>
        <taxon>Cucujiformia</taxon>
        <taxon>Chrysomeloidea</taxon>
        <taxon>Chrysomelidae</taxon>
        <taxon>Chrysomelinae</taxon>
        <taxon>Chrysomelini</taxon>
        <taxon>Phaedon</taxon>
    </lineage>
</organism>
<keyword evidence="4" id="KW-1185">Reference proteome</keyword>